<reference evidence="1" key="1">
    <citation type="submission" date="2023-11" db="EMBL/GenBank/DDBJ databases">
        <authorList>
            <person name="De Vega J J."/>
            <person name="De Vega J J."/>
        </authorList>
    </citation>
    <scope>NUCLEOTIDE SEQUENCE</scope>
</reference>
<organism evidence="1 3">
    <name type="scientific">Mycena citricolor</name>
    <dbReference type="NCBI Taxonomy" id="2018698"/>
    <lineage>
        <taxon>Eukaryota</taxon>
        <taxon>Fungi</taxon>
        <taxon>Dikarya</taxon>
        <taxon>Basidiomycota</taxon>
        <taxon>Agaricomycotina</taxon>
        <taxon>Agaricomycetes</taxon>
        <taxon>Agaricomycetidae</taxon>
        <taxon>Agaricales</taxon>
        <taxon>Marasmiineae</taxon>
        <taxon>Mycenaceae</taxon>
        <taxon>Mycena</taxon>
    </lineage>
</organism>
<gene>
    <name evidence="2" type="ORF">MYCIT1_LOCUS20286</name>
    <name evidence="1" type="ORF">MYCIT1_LOCUS9552</name>
</gene>
<dbReference type="EMBL" id="CAVNYO010000399">
    <property type="protein sequence ID" value="CAK5273674.1"/>
    <property type="molecule type" value="Genomic_DNA"/>
</dbReference>
<dbReference type="EMBL" id="CAVNYO010000117">
    <property type="protein sequence ID" value="CAK5267219.1"/>
    <property type="molecule type" value="Genomic_DNA"/>
</dbReference>
<proteinExistence type="predicted"/>
<evidence type="ECO:0000313" key="3">
    <source>
        <dbReference type="Proteomes" id="UP001295794"/>
    </source>
</evidence>
<dbReference type="Proteomes" id="UP001295794">
    <property type="component" value="Unassembled WGS sequence"/>
</dbReference>
<evidence type="ECO:0000313" key="2">
    <source>
        <dbReference type="EMBL" id="CAK5273674.1"/>
    </source>
</evidence>
<sequence length="163" mass="16484">MSVSRHDNDHLSLFFSLLFLNSIAMARLSAFFALFVASSTMAAPLFGLSGCGLDRFNIVTTLAETGVSVANINTADPATAASVKTAQAGLTSASAGIAQIALALITGGTPPAAARTQVQKGLTDAQTALSGINDPTVNQTLADAQSKLAAAIQDGNDVVADCN</sequence>
<evidence type="ECO:0000313" key="1">
    <source>
        <dbReference type="EMBL" id="CAK5267219.1"/>
    </source>
</evidence>
<comment type="caution">
    <text evidence="1">The sequence shown here is derived from an EMBL/GenBank/DDBJ whole genome shotgun (WGS) entry which is preliminary data.</text>
</comment>
<dbReference type="AlphaFoldDB" id="A0AAD2JXE7"/>
<name>A0AAD2JXE7_9AGAR</name>
<accession>A0AAD2JXE7</accession>
<protein>
    <submittedName>
        <fullName evidence="1">Uncharacterized protein</fullName>
    </submittedName>
</protein>
<keyword evidence="3" id="KW-1185">Reference proteome</keyword>